<keyword evidence="5 7" id="KW-0732">Signal</keyword>
<name>A0ABM3QZB5_SPIOL</name>
<comment type="subcellular location">
    <subcellularLocation>
        <location evidence="1">Secreted</location>
    </subcellularLocation>
</comment>
<keyword evidence="3" id="KW-0964">Secreted</keyword>
<proteinExistence type="inferred from homology"/>
<dbReference type="Proteomes" id="UP000813463">
    <property type="component" value="Chromosome 6"/>
</dbReference>
<dbReference type="Pfam" id="PF05498">
    <property type="entry name" value="RALF"/>
    <property type="match status" value="1"/>
</dbReference>
<evidence type="ECO:0000256" key="1">
    <source>
        <dbReference type="ARBA" id="ARBA00004613"/>
    </source>
</evidence>
<keyword evidence="4" id="KW-0372">Hormone</keyword>
<evidence type="ECO:0000256" key="7">
    <source>
        <dbReference type="SAM" id="SignalP"/>
    </source>
</evidence>
<dbReference type="RefSeq" id="XP_056688710.1">
    <property type="nucleotide sequence ID" value="XM_056832732.1"/>
</dbReference>
<feature type="chain" id="PRO_5046648480" evidence="7">
    <location>
        <begin position="26"/>
        <end position="117"/>
    </location>
</feature>
<feature type="signal peptide" evidence="7">
    <location>
        <begin position="1"/>
        <end position="25"/>
    </location>
</feature>
<comment type="similarity">
    <text evidence="2">Belongs to the plant rapid alkalinization factor (RALF) family.</text>
</comment>
<keyword evidence="6" id="KW-1015">Disulfide bond</keyword>
<gene>
    <name evidence="9" type="primary">LOC130463566</name>
</gene>
<evidence type="ECO:0000256" key="3">
    <source>
        <dbReference type="ARBA" id="ARBA00022525"/>
    </source>
</evidence>
<evidence type="ECO:0000256" key="4">
    <source>
        <dbReference type="ARBA" id="ARBA00022702"/>
    </source>
</evidence>
<dbReference type="PANTHER" id="PTHR33136">
    <property type="entry name" value="RAPID ALKALINIZATION FACTOR-LIKE"/>
    <property type="match status" value="1"/>
</dbReference>
<evidence type="ECO:0000256" key="5">
    <source>
        <dbReference type="ARBA" id="ARBA00022729"/>
    </source>
</evidence>
<dbReference type="GeneID" id="130463566"/>
<evidence type="ECO:0000313" key="9">
    <source>
        <dbReference type="RefSeq" id="XP_056688710.1"/>
    </source>
</evidence>
<protein>
    <submittedName>
        <fullName evidence="9">Rapid alkalinization factor-like</fullName>
    </submittedName>
</protein>
<reference evidence="8" key="1">
    <citation type="journal article" date="2021" name="Nat. Commun.">
        <title>Genomic analyses provide insights into spinach domestication and the genetic basis of agronomic traits.</title>
        <authorList>
            <person name="Cai X."/>
            <person name="Sun X."/>
            <person name="Xu C."/>
            <person name="Sun H."/>
            <person name="Wang X."/>
            <person name="Ge C."/>
            <person name="Zhang Z."/>
            <person name="Wang Q."/>
            <person name="Fei Z."/>
            <person name="Jiao C."/>
            <person name="Wang Q."/>
        </authorList>
    </citation>
    <scope>NUCLEOTIDE SEQUENCE [LARGE SCALE GENOMIC DNA]</scope>
    <source>
        <strain evidence="8">cv. Varoflay</strain>
    </source>
</reference>
<sequence>MGTKTATSSLPLLLVFCLLLTMSNCLEDSNEYAMMSSETDRRVLLDGILGSFISYLVMDKNRVPCSEKGTSYYNCSPNGTANPYERGCQRITGCARLARSSPYREMEDEGDESTKSC</sequence>
<reference evidence="9" key="2">
    <citation type="submission" date="2025-08" db="UniProtKB">
        <authorList>
            <consortium name="RefSeq"/>
        </authorList>
    </citation>
    <scope>IDENTIFICATION</scope>
    <source>
        <tissue evidence="9">Leaf</tissue>
    </source>
</reference>
<dbReference type="PANTHER" id="PTHR33136:SF6">
    <property type="entry name" value="PROTEIN RALF-LIKE 34"/>
    <property type="match status" value="1"/>
</dbReference>
<dbReference type="InterPro" id="IPR008801">
    <property type="entry name" value="RALF"/>
</dbReference>
<evidence type="ECO:0000256" key="6">
    <source>
        <dbReference type="ARBA" id="ARBA00023157"/>
    </source>
</evidence>
<accession>A0ABM3QZB5</accession>
<keyword evidence="8" id="KW-1185">Reference proteome</keyword>
<organism evidence="8 9">
    <name type="scientific">Spinacia oleracea</name>
    <name type="common">Spinach</name>
    <dbReference type="NCBI Taxonomy" id="3562"/>
    <lineage>
        <taxon>Eukaryota</taxon>
        <taxon>Viridiplantae</taxon>
        <taxon>Streptophyta</taxon>
        <taxon>Embryophyta</taxon>
        <taxon>Tracheophyta</taxon>
        <taxon>Spermatophyta</taxon>
        <taxon>Magnoliopsida</taxon>
        <taxon>eudicotyledons</taxon>
        <taxon>Gunneridae</taxon>
        <taxon>Pentapetalae</taxon>
        <taxon>Caryophyllales</taxon>
        <taxon>Chenopodiaceae</taxon>
        <taxon>Chenopodioideae</taxon>
        <taxon>Anserineae</taxon>
        <taxon>Spinacia</taxon>
    </lineage>
</organism>
<evidence type="ECO:0000313" key="8">
    <source>
        <dbReference type="Proteomes" id="UP000813463"/>
    </source>
</evidence>
<evidence type="ECO:0000256" key="2">
    <source>
        <dbReference type="ARBA" id="ARBA00009178"/>
    </source>
</evidence>